<dbReference type="Gene3D" id="3.80.10.10">
    <property type="entry name" value="Ribonuclease Inhibitor"/>
    <property type="match status" value="1"/>
</dbReference>
<proteinExistence type="predicted"/>
<dbReference type="InterPro" id="IPR036047">
    <property type="entry name" value="F-box-like_dom_sf"/>
</dbReference>
<dbReference type="SUPFAM" id="SSF81383">
    <property type="entry name" value="F-box domain"/>
    <property type="match status" value="1"/>
</dbReference>
<reference evidence="1" key="1">
    <citation type="submission" date="2020-11" db="EMBL/GenBank/DDBJ databases">
        <authorList>
            <person name="Tran Van P."/>
        </authorList>
    </citation>
    <scope>NUCLEOTIDE SEQUENCE</scope>
</reference>
<gene>
    <name evidence="1" type="ORF">OSB1V03_LOCUS4480</name>
</gene>
<evidence type="ECO:0000313" key="1">
    <source>
        <dbReference type="EMBL" id="CAD7624033.1"/>
    </source>
</evidence>
<protein>
    <recommendedName>
        <fullName evidence="3">F-box domain-containing protein</fullName>
    </recommendedName>
</protein>
<keyword evidence="2" id="KW-1185">Reference proteome</keyword>
<organism evidence="1">
    <name type="scientific">Medioppia subpectinata</name>
    <dbReference type="NCBI Taxonomy" id="1979941"/>
    <lineage>
        <taxon>Eukaryota</taxon>
        <taxon>Metazoa</taxon>
        <taxon>Ecdysozoa</taxon>
        <taxon>Arthropoda</taxon>
        <taxon>Chelicerata</taxon>
        <taxon>Arachnida</taxon>
        <taxon>Acari</taxon>
        <taxon>Acariformes</taxon>
        <taxon>Sarcoptiformes</taxon>
        <taxon>Oribatida</taxon>
        <taxon>Brachypylina</taxon>
        <taxon>Oppioidea</taxon>
        <taxon>Oppiidae</taxon>
        <taxon>Medioppia</taxon>
    </lineage>
</organism>
<evidence type="ECO:0008006" key="3">
    <source>
        <dbReference type="Google" id="ProtNLM"/>
    </source>
</evidence>
<evidence type="ECO:0000313" key="2">
    <source>
        <dbReference type="Proteomes" id="UP000759131"/>
    </source>
</evidence>
<dbReference type="InterPro" id="IPR032675">
    <property type="entry name" value="LRR_dom_sf"/>
</dbReference>
<dbReference type="OrthoDB" id="6532759at2759"/>
<name>A0A7R9PXJ6_9ACAR</name>
<accession>A0A7R9PXJ6</accession>
<dbReference type="SUPFAM" id="SSF52047">
    <property type="entry name" value="RNI-like"/>
    <property type="match status" value="1"/>
</dbReference>
<dbReference type="Proteomes" id="UP000759131">
    <property type="component" value="Unassembled WGS sequence"/>
</dbReference>
<dbReference type="AlphaFoldDB" id="A0A7R9PXJ6"/>
<dbReference type="EMBL" id="CAJPIZ010002049">
    <property type="protein sequence ID" value="CAG2104463.1"/>
    <property type="molecule type" value="Genomic_DNA"/>
</dbReference>
<dbReference type="EMBL" id="OC856624">
    <property type="protein sequence ID" value="CAD7624033.1"/>
    <property type="molecule type" value="Genomic_DNA"/>
</dbReference>
<sequence>MAQQLTHLMASLETTDDGNEDNYTQQPQMYAKDSLDRFGDDMFGILLSYLSLEDRFRCECVSKQFQRIGLGGALFGNMLMTTSTFLSKTTQPMETIAKKCPNIETIDCRGMRETDLVLRSDEPILKMLLIFRDNCRHLREIYCNLLPDNNSSNEEYKNDLLSLEKDIHIHYHRLSHSSISLEDLDNELIHYIVGKQMVTKNLMKLELNLEQSFSFDDNHRLSALFSDNQSLKCIIITEMEAHSEDTVTELAVHLSRLPQLQDLTLNLYAQSQQFSLAAALRTIGLNCKQLQRLSLTLKSSSIRTYAQKLDSSEVFRQLKRLHLALRYKPIRNWPAYKTIGLDIYIPVKTLTHLSFRFRQISGKLLDNCHELWPRLQYLFIECQHIRCLSHISRLPALQMLVIQCNGNNGLSDNDLNAVLSSSPKLKTIEIRVNNEKKIKSPHNTNSHSFVATDCLDYISTRCPLSSTKLPNNVANN</sequence>